<dbReference type="VGNC" id="VGNC:24561">
    <property type="gene designation" value="TRPM8"/>
</dbReference>
<dbReference type="InterPro" id="IPR041491">
    <property type="entry name" value="TRPM_SLOG"/>
</dbReference>
<evidence type="ECO:0000259" key="1">
    <source>
        <dbReference type="Pfam" id="PF18139"/>
    </source>
</evidence>
<dbReference type="PANTHER" id="PTHR13800">
    <property type="entry name" value="TRANSIENT RECEPTOR POTENTIAL CATION CHANNEL, SUBFAMILY M, MEMBER 6"/>
    <property type="match status" value="1"/>
</dbReference>
<dbReference type="AlphaFoldDB" id="A0A5F5Q051"/>
<organism evidence="2 3">
    <name type="scientific">Equus caballus</name>
    <name type="common">Horse</name>
    <dbReference type="NCBI Taxonomy" id="9796"/>
    <lineage>
        <taxon>Eukaryota</taxon>
        <taxon>Metazoa</taxon>
        <taxon>Chordata</taxon>
        <taxon>Craniata</taxon>
        <taxon>Vertebrata</taxon>
        <taxon>Euteleostomi</taxon>
        <taxon>Mammalia</taxon>
        <taxon>Eutheria</taxon>
        <taxon>Laurasiatheria</taxon>
        <taxon>Perissodactyla</taxon>
        <taxon>Equidae</taxon>
        <taxon>Equus</taxon>
    </lineage>
</organism>
<dbReference type="InterPro" id="IPR050927">
    <property type="entry name" value="TRPM"/>
</dbReference>
<reference evidence="2" key="3">
    <citation type="submission" date="2025-09" db="UniProtKB">
        <authorList>
            <consortium name="Ensembl"/>
        </authorList>
    </citation>
    <scope>IDENTIFICATION</scope>
    <source>
        <strain evidence="2">Thoroughbred</strain>
    </source>
</reference>
<protein>
    <recommendedName>
        <fullName evidence="1">TRPM SLOG domain-containing protein</fullName>
    </recommendedName>
</protein>
<evidence type="ECO:0000313" key="2">
    <source>
        <dbReference type="Ensembl" id="ENSECAP00000053337.1"/>
    </source>
</evidence>
<proteinExistence type="predicted"/>
<dbReference type="GeneTree" id="ENSGT00940000160270"/>
<dbReference type="PANTHER" id="PTHR13800:SF9">
    <property type="entry name" value="TRANSIENT RECEPTOR POTENTIAL CATION CHANNEL SUBFAMILY M MEMBER 8"/>
    <property type="match status" value="1"/>
</dbReference>
<dbReference type="ExpressionAtlas" id="A0A5F5Q051">
    <property type="expression patterns" value="baseline"/>
</dbReference>
<dbReference type="Ensembl" id="ENSECAT00000068544.2">
    <property type="protein sequence ID" value="ENSECAP00000053337.1"/>
    <property type="gene ID" value="ENSECAG00000050711.1"/>
</dbReference>
<evidence type="ECO:0000313" key="4">
    <source>
        <dbReference type="VGNC" id="VGNC:24561"/>
    </source>
</evidence>
<dbReference type="GO" id="GO:0098655">
    <property type="term" value="P:monoatomic cation transmembrane transport"/>
    <property type="evidence" value="ECO:0007669"/>
    <property type="project" value="UniProtKB-ARBA"/>
</dbReference>
<sequence>MKSFLPVTIILLRENVCKCGYAQSQHIEGTQINQNEKWNYKKHTKEFPTDAFGDIQFDTLGRKGKYIRLSCDTDAETLYELLTQHWHLKTPNLVISVTGGAKNFALKPRMRKIFSRLIYIAQSKGAWILTGGTHYGLMKYIGEVVRDNTISRSSEENIVAIGIAAWGMVSNRDTLIRNCDAEVRVGPEEVCE</sequence>
<dbReference type="Proteomes" id="UP000002281">
    <property type="component" value="Chromosome 6"/>
</dbReference>
<dbReference type="Pfam" id="PF18139">
    <property type="entry name" value="LSDAT_euk"/>
    <property type="match status" value="1"/>
</dbReference>
<reference evidence="2 3" key="1">
    <citation type="journal article" date="2009" name="Science">
        <title>Genome sequence, comparative analysis, and population genetics of the domestic horse.</title>
        <authorList>
            <consortium name="Broad Institute Genome Sequencing Platform"/>
            <consortium name="Broad Institute Whole Genome Assembly Team"/>
            <person name="Wade C.M."/>
            <person name="Giulotto E."/>
            <person name="Sigurdsson S."/>
            <person name="Zoli M."/>
            <person name="Gnerre S."/>
            <person name="Imsland F."/>
            <person name="Lear T.L."/>
            <person name="Adelson D.L."/>
            <person name="Bailey E."/>
            <person name="Bellone R.R."/>
            <person name="Bloecker H."/>
            <person name="Distl O."/>
            <person name="Edgar R.C."/>
            <person name="Garber M."/>
            <person name="Leeb T."/>
            <person name="Mauceli E."/>
            <person name="MacLeod J.N."/>
            <person name="Penedo M.C.T."/>
            <person name="Raison J.M."/>
            <person name="Sharpe T."/>
            <person name="Vogel J."/>
            <person name="Andersson L."/>
            <person name="Antczak D.F."/>
            <person name="Biagi T."/>
            <person name="Binns M.M."/>
            <person name="Chowdhary B.P."/>
            <person name="Coleman S.J."/>
            <person name="Della Valle G."/>
            <person name="Fryc S."/>
            <person name="Guerin G."/>
            <person name="Hasegawa T."/>
            <person name="Hill E.W."/>
            <person name="Jurka J."/>
            <person name="Kiialainen A."/>
            <person name="Lindgren G."/>
            <person name="Liu J."/>
            <person name="Magnani E."/>
            <person name="Mickelson J.R."/>
            <person name="Murray J."/>
            <person name="Nergadze S.G."/>
            <person name="Onofrio R."/>
            <person name="Pedroni S."/>
            <person name="Piras M.F."/>
            <person name="Raudsepp T."/>
            <person name="Rocchi M."/>
            <person name="Roeed K.H."/>
            <person name="Ryder O.A."/>
            <person name="Searle S."/>
            <person name="Skow L."/>
            <person name="Swinburne J.E."/>
            <person name="Syvaenen A.C."/>
            <person name="Tozaki T."/>
            <person name="Valberg S.J."/>
            <person name="Vaudin M."/>
            <person name="White J.R."/>
            <person name="Zody M.C."/>
            <person name="Lander E.S."/>
            <person name="Lindblad-Toh K."/>
        </authorList>
    </citation>
    <scope>NUCLEOTIDE SEQUENCE [LARGE SCALE GENOMIC DNA]</scope>
    <source>
        <strain evidence="2 3">Thoroughbred</strain>
    </source>
</reference>
<gene>
    <name evidence="4" type="primary">TRPM8</name>
</gene>
<name>A0A5F5Q051_HORSE</name>
<feature type="domain" description="TRPM SLOG" evidence="1">
    <location>
        <begin position="65"/>
        <end position="178"/>
    </location>
</feature>
<reference evidence="2" key="2">
    <citation type="submission" date="2025-08" db="UniProtKB">
        <authorList>
            <consortium name="Ensembl"/>
        </authorList>
    </citation>
    <scope>IDENTIFICATION</scope>
    <source>
        <strain evidence="2">Thoroughbred</strain>
    </source>
</reference>
<evidence type="ECO:0000313" key="3">
    <source>
        <dbReference type="Proteomes" id="UP000002281"/>
    </source>
</evidence>
<keyword evidence="3" id="KW-1185">Reference proteome</keyword>
<accession>A0A5F5Q051</accession>
<dbReference type="Bgee" id="ENSECAG00000011427">
    <property type="expression patterns" value="Expressed in endometrium and 6 other cell types or tissues"/>
</dbReference>